<keyword evidence="3" id="KW-0963">Cytoplasm</keyword>
<dbReference type="FunFam" id="2.30.29.170:FF:000004">
    <property type="entry name" value="EF-hand domain containing 2"/>
    <property type="match status" value="1"/>
</dbReference>
<protein>
    <recommendedName>
        <fullName evidence="7">DM10 domain-containing protein</fullName>
    </recommendedName>
</protein>
<dbReference type="GO" id="GO:0005930">
    <property type="term" value="C:axoneme"/>
    <property type="evidence" value="ECO:0007669"/>
    <property type="project" value="TreeGrafter"/>
</dbReference>
<dbReference type="PROSITE" id="PS51336">
    <property type="entry name" value="DM10"/>
    <property type="match status" value="3"/>
</dbReference>
<reference evidence="8 9" key="1">
    <citation type="journal article" date="2024" name="Nat. Commun.">
        <title>Phylogenomics reveals the evolutionary origins of lichenization in chlorophyte algae.</title>
        <authorList>
            <person name="Puginier C."/>
            <person name="Libourel C."/>
            <person name="Otte J."/>
            <person name="Skaloud P."/>
            <person name="Haon M."/>
            <person name="Grisel S."/>
            <person name="Petersen M."/>
            <person name="Berrin J.G."/>
            <person name="Delaux P.M."/>
            <person name="Dal Grande F."/>
            <person name="Keller J."/>
        </authorList>
    </citation>
    <scope>NUCLEOTIDE SEQUENCE [LARGE SCALE GENOMIC DNA]</scope>
    <source>
        <strain evidence="8 9">SAG 2523</strain>
    </source>
</reference>
<proteinExistence type="predicted"/>
<dbReference type="EMBL" id="JALJOV010000047">
    <property type="protein sequence ID" value="KAK9868078.1"/>
    <property type="molecule type" value="Genomic_DNA"/>
</dbReference>
<dbReference type="AlphaFoldDB" id="A0AAW1TGT2"/>
<dbReference type="Proteomes" id="UP001485043">
    <property type="component" value="Unassembled WGS sequence"/>
</dbReference>
<keyword evidence="4" id="KW-0677">Repeat</keyword>
<dbReference type="GO" id="GO:0000281">
    <property type="term" value="P:mitotic cytokinesis"/>
    <property type="evidence" value="ECO:0007669"/>
    <property type="project" value="TreeGrafter"/>
</dbReference>
<feature type="domain" description="DM10" evidence="7">
    <location>
        <begin position="425"/>
        <end position="530"/>
    </location>
</feature>
<dbReference type="PANTHER" id="PTHR12086:SF9">
    <property type="entry name" value="EF-HAND DOMAIN-CONTAINING PROTEIN 1"/>
    <property type="match status" value="1"/>
</dbReference>
<dbReference type="InterPro" id="IPR040193">
    <property type="entry name" value="EFHC1/EFHC2/EFHB"/>
</dbReference>
<evidence type="ECO:0000313" key="9">
    <source>
        <dbReference type="Proteomes" id="UP001485043"/>
    </source>
</evidence>
<keyword evidence="9" id="KW-1185">Reference proteome</keyword>
<dbReference type="InterPro" id="IPR006602">
    <property type="entry name" value="DM10_dom"/>
</dbReference>
<comment type="caution">
    <text evidence="8">The sequence shown here is derived from an EMBL/GenBank/DDBJ whole genome shotgun (WGS) entry which is preliminary data.</text>
</comment>
<evidence type="ECO:0000256" key="1">
    <source>
        <dbReference type="ARBA" id="ARBA00004138"/>
    </source>
</evidence>
<dbReference type="SMART" id="SM00676">
    <property type="entry name" value="DM10"/>
    <property type="match status" value="3"/>
</dbReference>
<evidence type="ECO:0000256" key="5">
    <source>
        <dbReference type="ARBA" id="ARBA00023212"/>
    </source>
</evidence>
<dbReference type="GO" id="GO:0060285">
    <property type="term" value="P:cilium-dependent cell motility"/>
    <property type="evidence" value="ECO:0007669"/>
    <property type="project" value="TreeGrafter"/>
</dbReference>
<dbReference type="GO" id="GO:0007052">
    <property type="term" value="P:mitotic spindle organization"/>
    <property type="evidence" value="ECO:0007669"/>
    <property type="project" value="TreeGrafter"/>
</dbReference>
<feature type="domain" description="DM10" evidence="7">
    <location>
        <begin position="91"/>
        <end position="195"/>
    </location>
</feature>
<evidence type="ECO:0000256" key="2">
    <source>
        <dbReference type="ARBA" id="ARBA00004245"/>
    </source>
</evidence>
<keyword evidence="6" id="KW-0966">Cell projection</keyword>
<dbReference type="FunFam" id="2.30.29.170:FF:000002">
    <property type="entry name" value="EF-hand domain (C-terminal) containing 1"/>
    <property type="match status" value="1"/>
</dbReference>
<evidence type="ECO:0000256" key="3">
    <source>
        <dbReference type="ARBA" id="ARBA00022490"/>
    </source>
</evidence>
<comment type="subcellular location">
    <subcellularLocation>
        <location evidence="1">Cell projection</location>
        <location evidence="1">Cilium</location>
    </subcellularLocation>
    <subcellularLocation>
        <location evidence="2">Cytoplasm</location>
        <location evidence="2">Cytoskeleton</location>
    </subcellularLocation>
</comment>
<dbReference type="GO" id="GO:0043014">
    <property type="term" value="F:alpha-tubulin binding"/>
    <property type="evidence" value="ECO:0007669"/>
    <property type="project" value="TreeGrafter"/>
</dbReference>
<feature type="domain" description="DM10" evidence="7">
    <location>
        <begin position="254"/>
        <end position="366"/>
    </location>
</feature>
<organism evidence="8 9">
    <name type="scientific">Apatococcus fuscideae</name>
    <dbReference type="NCBI Taxonomy" id="2026836"/>
    <lineage>
        <taxon>Eukaryota</taxon>
        <taxon>Viridiplantae</taxon>
        <taxon>Chlorophyta</taxon>
        <taxon>core chlorophytes</taxon>
        <taxon>Trebouxiophyceae</taxon>
        <taxon>Chlorellales</taxon>
        <taxon>Chlorellaceae</taxon>
        <taxon>Apatococcus</taxon>
    </lineage>
</organism>
<accession>A0AAW1TGT2</accession>
<gene>
    <name evidence="8" type="ORF">WJX84_012017</name>
</gene>
<evidence type="ECO:0000259" key="7">
    <source>
        <dbReference type="PROSITE" id="PS51336"/>
    </source>
</evidence>
<dbReference type="PANTHER" id="PTHR12086">
    <property type="entry name" value="EF-HAND DOMAIN C-TERMINAL CONTAINING PROTEIN"/>
    <property type="match status" value="1"/>
</dbReference>
<sequence>MAPGAPAVSLPNLPGFSVRKPASVDARFPRPQTLKYVAGYAVDENPVLVGDVNQAYQAAALDAQSTSLVSTSGRNSATQADRKLPQWVVNDRKVLRWYGFFQEGVADSPLENFRVRKVILHYYLENDTIEVTEPKQDNSGMPQGAFIKRHELKRSDGSRLHFRDISVGSNLDLYGKLVHITDADAATRTFMQQQSLPQKPAEAYPAGPYDQVAASRIHTTVPPALVDGERPLRLSEMLMGTGRVANQQQFMTNSRKVLRFYCIWDDRQRLFGDRQPFRLHYFLEDDTVEILEEPQSNSGRDAFPIFLRRTPLPKDPTNTRPSPKINRAICYGPGDLRLGTFITVYGRPFYLHDCDEYTRQWYQDNAGFSREQLAPIDVSEPKKQLPVASMPPWNGFGSLEDSAQSCLHLIPKQPVKDFYKLMQKDKIVLRFATCFVETPTHKLSASDRDRRFVLSYFMADDTISIFEPPVKNTGIVGGRYLERRPVHKPEQMQTYTEQDLFAGAKIVVHARTFDLLEADEFTMQFMENNRHIFPQADWEAGFNALKGRAPEMRTALIEADASGTGYLSEDAILVRTRCLWGASGTILPCW</sequence>
<evidence type="ECO:0000256" key="6">
    <source>
        <dbReference type="ARBA" id="ARBA00023273"/>
    </source>
</evidence>
<dbReference type="Pfam" id="PF06565">
    <property type="entry name" value="DM10_dom"/>
    <property type="match status" value="3"/>
</dbReference>
<evidence type="ECO:0000313" key="8">
    <source>
        <dbReference type="EMBL" id="KAK9868078.1"/>
    </source>
</evidence>
<dbReference type="GO" id="GO:0072686">
    <property type="term" value="C:mitotic spindle"/>
    <property type="evidence" value="ECO:0007669"/>
    <property type="project" value="TreeGrafter"/>
</dbReference>
<evidence type="ECO:0000256" key="4">
    <source>
        <dbReference type="ARBA" id="ARBA00022737"/>
    </source>
</evidence>
<keyword evidence="5" id="KW-0206">Cytoskeleton</keyword>
<dbReference type="Gene3D" id="2.30.29.170">
    <property type="match status" value="3"/>
</dbReference>
<name>A0AAW1TGT2_9CHLO</name>